<sequence length="1101" mass="128233">MAFLNESHIEEADIQFFEMALGYQHINAWKHEKIGRDSLKDVVLRDRLISALTHLNPDLPGSCLNYAADELTRSRASLTPLMANKEVYELIRKGVPVTYTNQEGKEQNGYAKVIDFSNPKSPDNEFLVVSQLSIEYLQTDTITRRPDLLLYVNGLPLVMIELKNATEKAKVGYDKNLKDYKRDIPQLFWYNLLVCVSNGIETRVGSFNAPWEHFFTWVKLKDTAIDQEQLTLDEVEAISEEENKRLSLKLFGEGLCNKVNLLDYFENFVLYHKNKVKILAKNHQFLGVNNAVNALTLANTGGKRDGKLGVFWHTQGSGKSYSMIFFSRKINYKLDGNWSFLIITDRKDLDGQIYRNFVETETIVLTKDQKQNYYRPATREKLQEYLQSNRTYLFTLIHKFGIEKGKTFPKLADRDNWIVIVDEAHRTQYKGLAENMRIGLPRAQYIAFTGTPLLQNELTRDWFGPYVSEYNFAQSIEDGATVPMFYKKSVPRVEQVNENLVGEAAQILEDENLSEEQRKKLDKEYSTLLHVVRRDDRLNEIAKHIVQHFPYRLDAVDENGARKPMKAMVISIDKFTAVRMYEKVQFYLKEELKELHKKAKLETDIAKKARYERAIAFMKETRMAAVVSQEGSEREEEEAFKKENLDIRPHRRLMDYPNEDGQNIEDFFKDPNNTYRIVFVTAMWMTGFDAPSVSTLYLDKPLQNHTLMQTIARANRVIEGKKNGLVIDYFGVFRNLKKALADYAEGSKGRNKEEIQEEFPVQEFEELLEILNQAIAEAKEYCKSLGADIDAILAIGEKGFREVELFNEYANIILEKDEYRKQLNLYDNTISTLYDSAKPEIYEIPEAKKARDVFEYLRKVVDRQVDQDEEIERAKRRIEELLDTSIVGQGDLQVAHERVIMKTASLIDLSKLNFAKLREQFPEKQYKHIQFADLRELLEIKLKQMMGQNKMRGHFLERFQRVIDDYNSGSLSIEEAYEELVKQAEDLSEEQSRAAKEGMTEEQLQVFDLLSKDRKLTKEEEKQVKLAAQDLLQVLFDAKNKILIQEWHKEKKTQEAVRHKIQEILNEHLPTSYDRTVFMQKTDVVFQHLYEQAEQGYGFAA</sequence>
<dbReference type="Pfam" id="PF04313">
    <property type="entry name" value="HSDR_N"/>
    <property type="match status" value="1"/>
</dbReference>
<evidence type="ECO:0000256" key="2">
    <source>
        <dbReference type="ARBA" id="ARBA00008598"/>
    </source>
</evidence>
<dbReference type="Pfam" id="PF11867">
    <property type="entry name" value="T1RH-like_C"/>
    <property type="match status" value="1"/>
</dbReference>
<protein>
    <recommendedName>
        <fullName evidence="10">Type I restriction enzyme endonuclease subunit</fullName>
        <shortName evidence="10">R protein</shortName>
        <ecNumber evidence="10">3.1.21.3</ecNumber>
    </recommendedName>
</protein>
<keyword evidence="11" id="KW-0175">Coiled coil</keyword>
<keyword evidence="7 10" id="KW-0378">Hydrolase</keyword>
<gene>
    <name evidence="13" type="ORF">H9Q13_16800</name>
</gene>
<dbReference type="PANTHER" id="PTHR30195:SF15">
    <property type="entry name" value="TYPE I RESTRICTION ENZYME HINDI ENDONUCLEASE SUBUNIT"/>
    <property type="match status" value="1"/>
</dbReference>
<evidence type="ECO:0000256" key="3">
    <source>
        <dbReference type="ARBA" id="ARBA00022722"/>
    </source>
</evidence>
<comment type="caution">
    <text evidence="13">The sequence shown here is derived from an EMBL/GenBank/DDBJ whole genome shotgun (WGS) entry which is preliminary data.</text>
</comment>
<dbReference type="Pfam" id="PF22679">
    <property type="entry name" value="T1R_D3-like"/>
    <property type="match status" value="1"/>
</dbReference>
<keyword evidence="4 10" id="KW-0547">Nucleotide-binding</keyword>
<comment type="similarity">
    <text evidence="2 10">Belongs to the HsdR family.</text>
</comment>
<dbReference type="InterPro" id="IPR027417">
    <property type="entry name" value="P-loop_NTPase"/>
</dbReference>
<keyword evidence="14" id="KW-1185">Reference proteome</keyword>
<comment type="catalytic activity">
    <reaction evidence="1 10">
        <text>Endonucleolytic cleavage of DNA to give random double-stranded fragments with terminal 5'-phosphates, ATP is simultaneously hydrolyzed.</text>
        <dbReference type="EC" id="3.1.21.3"/>
    </reaction>
</comment>
<dbReference type="Gene3D" id="3.90.1570.50">
    <property type="match status" value="1"/>
</dbReference>
<dbReference type="InterPro" id="IPR021810">
    <property type="entry name" value="T1RH-like_C"/>
</dbReference>
<evidence type="ECO:0000313" key="14">
    <source>
        <dbReference type="Proteomes" id="UP000625551"/>
    </source>
</evidence>
<evidence type="ECO:0000256" key="9">
    <source>
        <dbReference type="ARBA" id="ARBA00023125"/>
    </source>
</evidence>
<dbReference type="Pfam" id="PF18766">
    <property type="entry name" value="SWI2_SNF2"/>
    <property type="match status" value="1"/>
</dbReference>
<dbReference type="InterPro" id="IPR004473">
    <property type="entry name" value="Restrct_endonuc_typeI_HsdR"/>
</dbReference>
<evidence type="ECO:0000256" key="4">
    <source>
        <dbReference type="ARBA" id="ARBA00022741"/>
    </source>
</evidence>
<evidence type="ECO:0000256" key="1">
    <source>
        <dbReference type="ARBA" id="ARBA00000851"/>
    </source>
</evidence>
<dbReference type="InterPro" id="IPR055180">
    <property type="entry name" value="HsdR_RecA-like_helicase_dom_2"/>
</dbReference>
<keyword evidence="3" id="KW-0540">Nuclease</keyword>
<dbReference type="InterPro" id="IPR014001">
    <property type="entry name" value="Helicase_ATP-bd"/>
</dbReference>
<evidence type="ECO:0000256" key="8">
    <source>
        <dbReference type="ARBA" id="ARBA00022840"/>
    </source>
</evidence>
<dbReference type="InterPro" id="IPR007409">
    <property type="entry name" value="Restrct_endonuc_type1_HsdR_N"/>
</dbReference>
<organism evidence="13 14">
    <name type="scientific">Pontibacter aquaedesilientis</name>
    <dbReference type="NCBI Taxonomy" id="2766980"/>
    <lineage>
        <taxon>Bacteria</taxon>
        <taxon>Pseudomonadati</taxon>
        <taxon>Bacteroidota</taxon>
        <taxon>Cytophagia</taxon>
        <taxon>Cytophagales</taxon>
        <taxon>Hymenobacteraceae</taxon>
        <taxon>Pontibacter</taxon>
    </lineage>
</organism>
<dbReference type="SUPFAM" id="SSF52540">
    <property type="entry name" value="P-loop containing nucleoside triphosphate hydrolases"/>
    <property type="match status" value="2"/>
</dbReference>
<feature type="coiled-coil region" evidence="11">
    <location>
        <begin position="970"/>
        <end position="997"/>
    </location>
</feature>
<evidence type="ECO:0000313" key="13">
    <source>
        <dbReference type="EMBL" id="MBD1398833.1"/>
    </source>
</evidence>
<comment type="subunit">
    <text evidence="10">The type I restriction/modification system is composed of three polypeptides R, M and S.</text>
</comment>
<keyword evidence="5 10" id="KW-0680">Restriction system</keyword>
<dbReference type="RefSeq" id="WP_191184965.1">
    <property type="nucleotide sequence ID" value="NZ_JACXAJ010000011.1"/>
</dbReference>
<dbReference type="EMBL" id="JACXAJ010000011">
    <property type="protein sequence ID" value="MBD1398833.1"/>
    <property type="molecule type" value="Genomic_DNA"/>
</dbReference>
<evidence type="ECO:0000256" key="10">
    <source>
        <dbReference type="RuleBase" id="RU364115"/>
    </source>
</evidence>
<dbReference type="NCBIfam" id="TIGR00348">
    <property type="entry name" value="hsdR"/>
    <property type="match status" value="1"/>
</dbReference>
<evidence type="ECO:0000256" key="7">
    <source>
        <dbReference type="ARBA" id="ARBA00022801"/>
    </source>
</evidence>
<name>A0ABR7XME7_9BACT</name>
<evidence type="ECO:0000256" key="5">
    <source>
        <dbReference type="ARBA" id="ARBA00022747"/>
    </source>
</evidence>
<dbReference type="Gene3D" id="3.40.50.300">
    <property type="entry name" value="P-loop containing nucleotide triphosphate hydrolases"/>
    <property type="match status" value="2"/>
</dbReference>
<dbReference type="CDD" id="cd22332">
    <property type="entry name" value="HsdR_N"/>
    <property type="match status" value="1"/>
</dbReference>
<feature type="domain" description="Helicase ATP-binding" evidence="12">
    <location>
        <begin position="300"/>
        <end position="470"/>
    </location>
</feature>
<dbReference type="InterPro" id="IPR040980">
    <property type="entry name" value="SWI2_SNF2"/>
</dbReference>
<dbReference type="PANTHER" id="PTHR30195">
    <property type="entry name" value="TYPE I SITE-SPECIFIC DEOXYRIBONUCLEASE PROTEIN SUBUNIT M AND R"/>
    <property type="match status" value="1"/>
</dbReference>
<reference evidence="13 14" key="1">
    <citation type="submission" date="2020-09" db="EMBL/GenBank/DDBJ databases">
        <title>Genome sequencing and assembly of Pontibacter sp.</title>
        <authorList>
            <person name="Chhetri G."/>
        </authorList>
    </citation>
    <scope>NUCLEOTIDE SEQUENCE [LARGE SCALE GENOMIC DNA]</scope>
    <source>
        <strain evidence="13 14">JH31</strain>
    </source>
</reference>
<accession>A0ABR7XME7</accession>
<dbReference type="InterPro" id="IPR051268">
    <property type="entry name" value="Type-I_R_enzyme_R_subunit"/>
</dbReference>
<dbReference type="PROSITE" id="PS51192">
    <property type="entry name" value="HELICASE_ATP_BIND_1"/>
    <property type="match status" value="1"/>
</dbReference>
<dbReference type="GO" id="GO:0004519">
    <property type="term" value="F:endonuclease activity"/>
    <property type="evidence" value="ECO:0007669"/>
    <property type="project" value="UniProtKB-KW"/>
</dbReference>
<evidence type="ECO:0000259" key="12">
    <source>
        <dbReference type="PROSITE" id="PS51192"/>
    </source>
</evidence>
<comment type="function">
    <text evidence="10">Subunit R is required for both nuclease and ATPase activities, but not for modification.</text>
</comment>
<keyword evidence="6 13" id="KW-0255">Endonuclease</keyword>
<evidence type="ECO:0000256" key="11">
    <source>
        <dbReference type="SAM" id="Coils"/>
    </source>
</evidence>
<dbReference type="Proteomes" id="UP000625551">
    <property type="component" value="Unassembled WGS sequence"/>
</dbReference>
<dbReference type="SMART" id="SM00487">
    <property type="entry name" value="DEXDc"/>
    <property type="match status" value="1"/>
</dbReference>
<dbReference type="EC" id="3.1.21.3" evidence="10"/>
<keyword evidence="9 10" id="KW-0238">DNA-binding</keyword>
<evidence type="ECO:0000256" key="6">
    <source>
        <dbReference type="ARBA" id="ARBA00022759"/>
    </source>
</evidence>
<keyword evidence="8 10" id="KW-0067">ATP-binding</keyword>
<proteinExistence type="inferred from homology"/>